<evidence type="ECO:0000256" key="5">
    <source>
        <dbReference type="ARBA" id="ARBA00023315"/>
    </source>
</evidence>
<evidence type="ECO:0000256" key="4">
    <source>
        <dbReference type="ARBA" id="ARBA00022853"/>
    </source>
</evidence>
<dbReference type="PANTHER" id="PTHR14744:SF15">
    <property type="entry name" value="N-ALPHA-ACETYLTRANSFERASE 60"/>
    <property type="match status" value="1"/>
</dbReference>
<dbReference type="InterPro" id="IPR000182">
    <property type="entry name" value="GNAT_dom"/>
</dbReference>
<dbReference type="InterPro" id="IPR045141">
    <property type="entry name" value="NAA60-like"/>
</dbReference>
<evidence type="ECO:0000256" key="8">
    <source>
        <dbReference type="ARBA" id="ARBA00026144"/>
    </source>
</evidence>
<proteinExistence type="inferred from homology"/>
<dbReference type="EMBL" id="OD004539">
    <property type="protein sequence ID" value="CAD7410136.1"/>
    <property type="molecule type" value="Genomic_DNA"/>
</dbReference>
<evidence type="ECO:0000256" key="10">
    <source>
        <dbReference type="ARBA" id="ARBA00048848"/>
    </source>
</evidence>
<dbReference type="PROSITE" id="PS51186">
    <property type="entry name" value="GNAT"/>
    <property type="match status" value="1"/>
</dbReference>
<dbReference type="CDD" id="cd04301">
    <property type="entry name" value="NAT_SF"/>
    <property type="match status" value="1"/>
</dbReference>
<comment type="catalytic activity">
    <reaction evidence="10">
        <text>N-terminal L-methionyl-[transmembrane protein] + acetyl-CoA = N-terminal N(alpha)-acetyl-L-methionyl-[transmembrane protein] + CoA + H(+)</text>
        <dbReference type="Rhea" id="RHEA:50604"/>
        <dbReference type="Rhea" id="RHEA-COMP:12745"/>
        <dbReference type="Rhea" id="RHEA-COMP:12746"/>
        <dbReference type="ChEBI" id="CHEBI:15378"/>
        <dbReference type="ChEBI" id="CHEBI:57287"/>
        <dbReference type="ChEBI" id="CHEBI:57288"/>
        <dbReference type="ChEBI" id="CHEBI:64731"/>
        <dbReference type="ChEBI" id="CHEBI:133414"/>
        <dbReference type="EC" id="2.3.1.259"/>
    </reaction>
</comment>
<keyword evidence="5" id="KW-0012">Acyltransferase</keyword>
<dbReference type="PANTHER" id="PTHR14744">
    <property type="entry name" value="N-ALPHA-ACETYLTRANSFERASE 60"/>
    <property type="match status" value="1"/>
</dbReference>
<evidence type="ECO:0000256" key="3">
    <source>
        <dbReference type="ARBA" id="ARBA00022829"/>
    </source>
</evidence>
<dbReference type="EC" id="2.3.1.48" evidence="1"/>
<dbReference type="Gene3D" id="3.40.630.30">
    <property type="match status" value="1"/>
</dbReference>
<feature type="domain" description="N-acetyltransferase" evidence="11">
    <location>
        <begin position="75"/>
        <end position="248"/>
    </location>
</feature>
<gene>
    <name evidence="12" type="ORF">TPSB3V08_LOCUS7204</name>
</gene>
<evidence type="ECO:0000256" key="2">
    <source>
        <dbReference type="ARBA" id="ARBA00022679"/>
    </source>
</evidence>
<keyword evidence="2" id="KW-0808">Transferase</keyword>
<dbReference type="InterPro" id="IPR016181">
    <property type="entry name" value="Acyl_CoA_acyltransferase"/>
</dbReference>
<accession>A0A7R9H6V0</accession>
<dbReference type="GO" id="GO:0007059">
    <property type="term" value="P:chromosome segregation"/>
    <property type="evidence" value="ECO:0007669"/>
    <property type="project" value="UniProtKB-KW"/>
</dbReference>
<keyword evidence="4" id="KW-0156">Chromatin regulator</keyword>
<name>A0A7R9H6V0_TIMPO</name>
<evidence type="ECO:0000256" key="1">
    <source>
        <dbReference type="ARBA" id="ARBA00013184"/>
    </source>
</evidence>
<evidence type="ECO:0000256" key="9">
    <source>
        <dbReference type="ARBA" id="ARBA00048017"/>
    </source>
</evidence>
<protein>
    <recommendedName>
        <fullName evidence="8">N-alpha-acetyltransferase 60</fullName>
        <ecNumber evidence="7">2.3.1.259</ecNumber>
        <ecNumber evidence="1">2.3.1.48</ecNumber>
    </recommendedName>
</protein>
<dbReference type="GO" id="GO:0120518">
    <property type="term" value="F:protein N-terminal-methionine acetyltransferase activity"/>
    <property type="evidence" value="ECO:0007669"/>
    <property type="project" value="UniProtKB-EC"/>
</dbReference>
<dbReference type="Pfam" id="PF00583">
    <property type="entry name" value="Acetyltransf_1"/>
    <property type="match status" value="1"/>
</dbReference>
<organism evidence="12">
    <name type="scientific">Timema poppense</name>
    <name type="common">Walking stick</name>
    <dbReference type="NCBI Taxonomy" id="170557"/>
    <lineage>
        <taxon>Eukaryota</taxon>
        <taxon>Metazoa</taxon>
        <taxon>Ecdysozoa</taxon>
        <taxon>Arthropoda</taxon>
        <taxon>Hexapoda</taxon>
        <taxon>Insecta</taxon>
        <taxon>Pterygota</taxon>
        <taxon>Neoptera</taxon>
        <taxon>Polyneoptera</taxon>
        <taxon>Phasmatodea</taxon>
        <taxon>Timematodea</taxon>
        <taxon>Timematoidea</taxon>
        <taxon>Timematidae</taxon>
        <taxon>Timema</taxon>
    </lineage>
</organism>
<comment type="catalytic activity">
    <reaction evidence="9">
        <text>L-lysyl-[protein] + acetyl-CoA = N(6)-acetyl-L-lysyl-[protein] + CoA + H(+)</text>
        <dbReference type="Rhea" id="RHEA:45948"/>
        <dbReference type="Rhea" id="RHEA-COMP:9752"/>
        <dbReference type="Rhea" id="RHEA-COMP:10731"/>
        <dbReference type="ChEBI" id="CHEBI:15378"/>
        <dbReference type="ChEBI" id="CHEBI:29969"/>
        <dbReference type="ChEBI" id="CHEBI:57287"/>
        <dbReference type="ChEBI" id="CHEBI:57288"/>
        <dbReference type="ChEBI" id="CHEBI:61930"/>
        <dbReference type="EC" id="2.3.1.48"/>
    </reaction>
</comment>
<dbReference type="AlphaFoldDB" id="A0A7R9H6V0"/>
<evidence type="ECO:0000256" key="7">
    <source>
        <dbReference type="ARBA" id="ARBA00026111"/>
    </source>
</evidence>
<dbReference type="GO" id="GO:0004402">
    <property type="term" value="F:histone acetyltransferase activity"/>
    <property type="evidence" value="ECO:0007669"/>
    <property type="project" value="TreeGrafter"/>
</dbReference>
<comment type="similarity">
    <text evidence="6">Belongs to the acetyltransferase family. NAA60 subfamily.</text>
</comment>
<evidence type="ECO:0000313" key="12">
    <source>
        <dbReference type="EMBL" id="CAD7410136.1"/>
    </source>
</evidence>
<sequence length="310" mass="35757">MAGINWYAGYQINKSCMTKPVPLCGLSNLQLRFLCPTDLEELRLRQAGMLVVDWPLTSPRPKGPDTDSVSVGPWSVLLAHKKFYSQVRTLCQDWFPIDYPYSWYEDITSNPRFYSLAAVYNGIIIGLIVAEIKSYFKLNREVRCRNDRGILSQAFNKQTELGYILSLGVSKEQRRNGIASLLLDNLIAHLTTVDHVDCKALFLHVLTTNSAAIHFYEHRNFRLHSFLPYYYSIKGKCKDGFTYVLYINGGHPPWGLYDYLKHYCGVLYQADLCSVPSWMWHKMQAVLHWVWPGMRRIVVQNTTAVFSYCS</sequence>
<evidence type="ECO:0000256" key="6">
    <source>
        <dbReference type="ARBA" id="ARBA00025774"/>
    </source>
</evidence>
<dbReference type="GO" id="GO:0000139">
    <property type="term" value="C:Golgi membrane"/>
    <property type="evidence" value="ECO:0007669"/>
    <property type="project" value="TreeGrafter"/>
</dbReference>
<dbReference type="SUPFAM" id="SSF55729">
    <property type="entry name" value="Acyl-CoA N-acyltransferases (Nat)"/>
    <property type="match status" value="1"/>
</dbReference>
<reference evidence="12" key="1">
    <citation type="submission" date="2020-11" db="EMBL/GenBank/DDBJ databases">
        <authorList>
            <person name="Tran Van P."/>
        </authorList>
    </citation>
    <scope>NUCLEOTIDE SEQUENCE</scope>
</reference>
<keyword evidence="3" id="KW-0159">Chromosome partition</keyword>
<dbReference type="EC" id="2.3.1.259" evidence="7"/>
<evidence type="ECO:0000259" key="11">
    <source>
        <dbReference type="PROSITE" id="PS51186"/>
    </source>
</evidence>